<dbReference type="NCBIfam" id="NF004749">
    <property type="entry name" value="PRK06080.1-1"/>
    <property type="match status" value="1"/>
</dbReference>
<dbReference type="EMBL" id="JOTP01000044">
    <property type="protein sequence ID" value="KEP24853.1"/>
    <property type="molecule type" value="Genomic_DNA"/>
</dbReference>
<evidence type="ECO:0000313" key="10">
    <source>
        <dbReference type="EMBL" id="KEP24853.1"/>
    </source>
</evidence>
<dbReference type="Pfam" id="PF01040">
    <property type="entry name" value="UbiA"/>
    <property type="match status" value="1"/>
</dbReference>
<dbReference type="Gene3D" id="1.20.120.1780">
    <property type="entry name" value="UbiA prenyltransferase"/>
    <property type="match status" value="1"/>
</dbReference>
<dbReference type="Proteomes" id="UP000028091">
    <property type="component" value="Unassembled WGS sequence"/>
</dbReference>
<dbReference type="PIRSF" id="PIRSF005355">
    <property type="entry name" value="UBIAD1"/>
    <property type="match status" value="1"/>
</dbReference>
<sequence length="312" mass="34411">MQHQSITDQLSPIKPDKNWRIWWNLLRPHTLTAAFIPVTLGTVLALPSGQIHVGLFLAMLFASMFIQIATNMFNEYFDYVRGLDNEQSVGIGGAIVRNGVKPKTVLSLAYALFALSLLLGVYICMMSSWWIALIGLICMAAGYFYTGGPVPIAYTPFGELVSGAFMGLGIILISFYIQTGTLTSKAILVSLPISILVGAILLSNNIRDLDGDKENGRKTLAILAGRKNAVNILLSMFLVSYVLIFVYIFTDIVGLWSLLVLLSVPKAYTAIKEFKQKEKPIELMNAMKSTAQTNTFFGFLLTIALILQYYIA</sequence>
<dbReference type="InterPro" id="IPR026046">
    <property type="entry name" value="UBIAD1"/>
</dbReference>
<dbReference type="NCBIfam" id="TIGR00751">
    <property type="entry name" value="menA"/>
    <property type="match status" value="1"/>
</dbReference>
<gene>
    <name evidence="8" type="primary">menA</name>
    <name evidence="10" type="ORF">BA70_14875</name>
</gene>
<keyword evidence="2 8" id="KW-0474">Menaquinone biosynthesis</keyword>
<proteinExistence type="inferred from homology"/>
<feature type="transmembrane region" description="Helical" evidence="8">
    <location>
        <begin position="228"/>
        <end position="249"/>
    </location>
</feature>
<dbReference type="GO" id="GO:0009234">
    <property type="term" value="P:menaquinone biosynthetic process"/>
    <property type="evidence" value="ECO:0007669"/>
    <property type="project" value="UniProtKB-UniRule"/>
</dbReference>
<organism evidence="10 11">
    <name type="scientific">Bacillus zhangzhouensis</name>
    <dbReference type="NCBI Taxonomy" id="1178540"/>
    <lineage>
        <taxon>Bacteria</taxon>
        <taxon>Bacillati</taxon>
        <taxon>Bacillota</taxon>
        <taxon>Bacilli</taxon>
        <taxon>Bacillales</taxon>
        <taxon>Bacillaceae</taxon>
        <taxon>Bacillus</taxon>
    </lineage>
</organism>
<feature type="transmembrane region" description="Helical" evidence="8">
    <location>
        <begin position="129"/>
        <end position="145"/>
    </location>
</feature>
<feature type="transmembrane region" description="Helical" evidence="8">
    <location>
        <begin position="105"/>
        <end position="123"/>
    </location>
</feature>
<feature type="transmembrane region" description="Helical" evidence="8">
    <location>
        <begin position="157"/>
        <end position="177"/>
    </location>
</feature>
<comment type="function">
    <text evidence="8">Conversion of 1,4-dihydroxy-2-naphthoate (DHNA) to demethylmenaquinone (DMK).</text>
</comment>
<comment type="similarity">
    <text evidence="8">Belongs to the MenA family. Type 1 subfamily.</text>
</comment>
<dbReference type="AlphaFoldDB" id="A0A081L6H7"/>
<comment type="subcellular location">
    <subcellularLocation>
        <location evidence="8">Cell membrane</location>
        <topology evidence="8">Multi-pass membrane protein</topology>
    </subcellularLocation>
    <subcellularLocation>
        <location evidence="1">Membrane</location>
        <topology evidence="1">Multi-pass membrane protein</topology>
    </subcellularLocation>
</comment>
<evidence type="ECO:0000256" key="5">
    <source>
        <dbReference type="ARBA" id="ARBA00022692"/>
    </source>
</evidence>
<keyword evidence="5 8" id="KW-0812">Transmembrane</keyword>
<evidence type="ECO:0000256" key="1">
    <source>
        <dbReference type="ARBA" id="ARBA00004141"/>
    </source>
</evidence>
<dbReference type="HAMAP" id="MF_01937">
    <property type="entry name" value="MenA_1"/>
    <property type="match status" value="1"/>
</dbReference>
<feature type="transmembrane region" description="Helical" evidence="8">
    <location>
        <begin position="291"/>
        <end position="311"/>
    </location>
</feature>
<keyword evidence="7 8" id="KW-0472">Membrane</keyword>
<accession>A0A081L6H7</accession>
<keyword evidence="4 8" id="KW-0808">Transferase</keyword>
<comment type="caution">
    <text evidence="10">The sequence shown here is derived from an EMBL/GenBank/DDBJ whole genome shotgun (WGS) entry which is preliminary data.</text>
</comment>
<dbReference type="PANTHER" id="PTHR13929">
    <property type="entry name" value="1,4-DIHYDROXY-2-NAPHTHOATE OCTAPRENYLTRANSFERASE"/>
    <property type="match status" value="1"/>
</dbReference>
<dbReference type="RefSeq" id="WP_034325146.1">
    <property type="nucleotide sequence ID" value="NZ_JAVIKA010000008.1"/>
</dbReference>
<feature type="transmembrane region" description="Helical" evidence="8">
    <location>
        <begin position="21"/>
        <end position="45"/>
    </location>
</feature>
<evidence type="ECO:0000256" key="4">
    <source>
        <dbReference type="ARBA" id="ARBA00022679"/>
    </source>
</evidence>
<dbReference type="GO" id="GO:0046428">
    <property type="term" value="F:1,4-dihydroxy-2-naphthoate polyprenyltransferase activity"/>
    <property type="evidence" value="ECO:0007669"/>
    <property type="project" value="UniProtKB-UniRule"/>
</dbReference>
<dbReference type="PANTHER" id="PTHR13929:SF0">
    <property type="entry name" value="UBIA PRENYLTRANSFERASE DOMAIN-CONTAINING PROTEIN 1"/>
    <property type="match status" value="1"/>
</dbReference>
<dbReference type="GO" id="GO:0042371">
    <property type="term" value="P:vitamin K biosynthetic process"/>
    <property type="evidence" value="ECO:0007669"/>
    <property type="project" value="TreeGrafter"/>
</dbReference>
<dbReference type="OrthoDB" id="9767568at2"/>
<evidence type="ECO:0000256" key="9">
    <source>
        <dbReference type="NCBIfam" id="TIGR00751"/>
    </source>
</evidence>
<evidence type="ECO:0000256" key="3">
    <source>
        <dbReference type="ARBA" id="ARBA00022475"/>
    </source>
</evidence>
<keyword evidence="3 8" id="KW-1003">Cell membrane</keyword>
<dbReference type="EC" id="2.5.1.74" evidence="8 9"/>
<evidence type="ECO:0000256" key="6">
    <source>
        <dbReference type="ARBA" id="ARBA00022989"/>
    </source>
</evidence>
<feature type="transmembrane region" description="Helical" evidence="8">
    <location>
        <begin position="189"/>
        <end position="207"/>
    </location>
</feature>
<dbReference type="InterPro" id="IPR044878">
    <property type="entry name" value="UbiA_sf"/>
</dbReference>
<dbReference type="InterPro" id="IPR004657">
    <property type="entry name" value="MenA"/>
</dbReference>
<name>A0A081L6H7_9BACI</name>
<protein>
    <recommendedName>
        <fullName evidence="8 9">1,4-dihydroxy-2-naphthoate octaprenyltransferase</fullName>
        <shortName evidence="8">DHNA-octaprenyltransferase</shortName>
        <ecNumber evidence="8 9">2.5.1.74</ecNumber>
    </recommendedName>
</protein>
<evidence type="ECO:0000313" key="11">
    <source>
        <dbReference type="Proteomes" id="UP000028091"/>
    </source>
</evidence>
<dbReference type="GO" id="GO:0005886">
    <property type="term" value="C:plasma membrane"/>
    <property type="evidence" value="ECO:0007669"/>
    <property type="project" value="UniProtKB-SubCell"/>
</dbReference>
<dbReference type="Gene3D" id="1.10.357.140">
    <property type="entry name" value="UbiA prenyltransferase"/>
    <property type="match status" value="1"/>
</dbReference>
<evidence type="ECO:0000256" key="2">
    <source>
        <dbReference type="ARBA" id="ARBA00022428"/>
    </source>
</evidence>
<dbReference type="CDD" id="cd13962">
    <property type="entry name" value="PT_UbiA_UBIAD1"/>
    <property type="match status" value="1"/>
</dbReference>
<comment type="pathway">
    <text evidence="8">Quinol/quinone metabolism; menaquinone biosynthesis; menaquinol from 1,4-dihydroxy-2-naphthoate: step 1/2.</text>
</comment>
<keyword evidence="6 8" id="KW-1133">Transmembrane helix</keyword>
<dbReference type="UniPathway" id="UPA00079">
    <property type="reaction ID" value="UER00168"/>
</dbReference>
<comment type="catalytic activity">
    <reaction evidence="8">
        <text>an all-trans-polyprenyl diphosphate + 1,4-dihydroxy-2-naphthoate + H(+) = a 2-demethylmenaquinol + CO2 + diphosphate</text>
        <dbReference type="Rhea" id="RHEA:26478"/>
        <dbReference type="Rhea" id="RHEA-COMP:9563"/>
        <dbReference type="Rhea" id="RHEA-COMP:9564"/>
        <dbReference type="ChEBI" id="CHEBI:11173"/>
        <dbReference type="ChEBI" id="CHEBI:15378"/>
        <dbReference type="ChEBI" id="CHEBI:16526"/>
        <dbReference type="ChEBI" id="CHEBI:33019"/>
        <dbReference type="ChEBI" id="CHEBI:55437"/>
        <dbReference type="ChEBI" id="CHEBI:58914"/>
        <dbReference type="EC" id="2.5.1.74"/>
    </reaction>
</comment>
<dbReference type="eggNOG" id="COG1575">
    <property type="taxonomic scope" value="Bacteria"/>
</dbReference>
<keyword evidence="11" id="KW-1185">Reference proteome</keyword>
<feature type="transmembrane region" description="Helical" evidence="8">
    <location>
        <begin position="51"/>
        <end position="73"/>
    </location>
</feature>
<evidence type="ECO:0000256" key="8">
    <source>
        <dbReference type="HAMAP-Rule" id="MF_01937"/>
    </source>
</evidence>
<dbReference type="InterPro" id="IPR000537">
    <property type="entry name" value="UbiA_prenyltransferase"/>
</dbReference>
<evidence type="ECO:0000256" key="7">
    <source>
        <dbReference type="ARBA" id="ARBA00023136"/>
    </source>
</evidence>
<reference evidence="10 11" key="1">
    <citation type="submission" date="2012-09" db="EMBL/GenBank/DDBJ databases">
        <title>Genome Sequence of Bacillus sp. DW5-4.</title>
        <authorList>
            <person name="Lai Q."/>
            <person name="Liu Y."/>
            <person name="Shao Z."/>
        </authorList>
    </citation>
    <scope>NUCLEOTIDE SEQUENCE [LARGE SCALE GENOMIC DNA]</scope>
    <source>
        <strain evidence="10 11">DW5-4</strain>
    </source>
</reference>
<dbReference type="FunFam" id="1.10.357.140:FF:000007">
    <property type="entry name" value="1,4-dihydroxy-2-naphthoate octaprenyltransferase"/>
    <property type="match status" value="1"/>
</dbReference>